<dbReference type="AlphaFoldDB" id="A0A0C9Y3V7"/>
<sequence length="150" mass="17135">MEYWMHIGRYQQLHIRIAASMEARDMQDMALPELHSSPPSYEAHLNWNIDAVPDYTPVPPYPISPPQYLMILAEAFDPSSEELQMVHQGWLQDQLQVVSAQDTRWCDHVPFIQTDPVSSQGLPVQWVELPSTPEGDDEGSDLGFAEFELL</sequence>
<gene>
    <name evidence="1" type="ORF">PISMIDRAFT_13712</name>
</gene>
<proteinExistence type="predicted"/>
<evidence type="ECO:0000313" key="1">
    <source>
        <dbReference type="EMBL" id="KIK19380.1"/>
    </source>
</evidence>
<accession>A0A0C9Y3V7</accession>
<reference evidence="2" key="2">
    <citation type="submission" date="2015-01" db="EMBL/GenBank/DDBJ databases">
        <title>Evolutionary Origins and Diversification of the Mycorrhizal Mutualists.</title>
        <authorList>
            <consortium name="DOE Joint Genome Institute"/>
            <consortium name="Mycorrhizal Genomics Consortium"/>
            <person name="Kohler A."/>
            <person name="Kuo A."/>
            <person name="Nagy L.G."/>
            <person name="Floudas D."/>
            <person name="Copeland A."/>
            <person name="Barry K.W."/>
            <person name="Cichocki N."/>
            <person name="Veneault-Fourrey C."/>
            <person name="LaButti K."/>
            <person name="Lindquist E.A."/>
            <person name="Lipzen A."/>
            <person name="Lundell T."/>
            <person name="Morin E."/>
            <person name="Murat C."/>
            <person name="Riley R."/>
            <person name="Ohm R."/>
            <person name="Sun H."/>
            <person name="Tunlid A."/>
            <person name="Henrissat B."/>
            <person name="Grigoriev I.V."/>
            <person name="Hibbett D.S."/>
            <person name="Martin F."/>
        </authorList>
    </citation>
    <scope>NUCLEOTIDE SEQUENCE [LARGE SCALE GENOMIC DNA]</scope>
    <source>
        <strain evidence="2">441</strain>
    </source>
</reference>
<reference evidence="1 2" key="1">
    <citation type="submission" date="2014-04" db="EMBL/GenBank/DDBJ databases">
        <authorList>
            <consortium name="DOE Joint Genome Institute"/>
            <person name="Kuo A."/>
            <person name="Kohler A."/>
            <person name="Costa M.D."/>
            <person name="Nagy L.G."/>
            <person name="Floudas D."/>
            <person name="Copeland A."/>
            <person name="Barry K.W."/>
            <person name="Cichocki N."/>
            <person name="Veneault-Fourrey C."/>
            <person name="LaButti K."/>
            <person name="Lindquist E.A."/>
            <person name="Lipzen A."/>
            <person name="Lundell T."/>
            <person name="Morin E."/>
            <person name="Murat C."/>
            <person name="Sun H."/>
            <person name="Tunlid A."/>
            <person name="Henrissat B."/>
            <person name="Grigoriev I.V."/>
            <person name="Hibbett D.S."/>
            <person name="Martin F."/>
            <person name="Nordberg H.P."/>
            <person name="Cantor M.N."/>
            <person name="Hua S.X."/>
        </authorList>
    </citation>
    <scope>NUCLEOTIDE SEQUENCE [LARGE SCALE GENOMIC DNA]</scope>
    <source>
        <strain evidence="1 2">441</strain>
    </source>
</reference>
<keyword evidence="2" id="KW-1185">Reference proteome</keyword>
<dbReference type="EMBL" id="KN833785">
    <property type="protein sequence ID" value="KIK19380.1"/>
    <property type="molecule type" value="Genomic_DNA"/>
</dbReference>
<protein>
    <submittedName>
        <fullName evidence="1">Uncharacterized protein</fullName>
    </submittedName>
</protein>
<dbReference type="HOGENOM" id="CLU_1741304_0_0_1"/>
<evidence type="ECO:0000313" key="2">
    <source>
        <dbReference type="Proteomes" id="UP000054018"/>
    </source>
</evidence>
<dbReference type="Proteomes" id="UP000054018">
    <property type="component" value="Unassembled WGS sequence"/>
</dbReference>
<organism evidence="1 2">
    <name type="scientific">Pisolithus microcarpus 441</name>
    <dbReference type="NCBI Taxonomy" id="765257"/>
    <lineage>
        <taxon>Eukaryota</taxon>
        <taxon>Fungi</taxon>
        <taxon>Dikarya</taxon>
        <taxon>Basidiomycota</taxon>
        <taxon>Agaricomycotina</taxon>
        <taxon>Agaricomycetes</taxon>
        <taxon>Agaricomycetidae</taxon>
        <taxon>Boletales</taxon>
        <taxon>Sclerodermatineae</taxon>
        <taxon>Pisolithaceae</taxon>
        <taxon>Pisolithus</taxon>
    </lineage>
</organism>
<name>A0A0C9Y3V7_9AGAM</name>